<keyword evidence="1" id="KW-0547">Nucleotide-binding</keyword>
<dbReference type="InterPro" id="IPR011545">
    <property type="entry name" value="DEAD/DEAH_box_helicase_dom"/>
</dbReference>
<dbReference type="GO" id="GO:0003676">
    <property type="term" value="F:nucleic acid binding"/>
    <property type="evidence" value="ECO:0007669"/>
    <property type="project" value="InterPro"/>
</dbReference>
<dbReference type="InterPro" id="IPR001650">
    <property type="entry name" value="Helicase_C-like"/>
</dbReference>
<comment type="similarity">
    <text evidence="5">Belongs to the DEAD box helicase family.</text>
</comment>
<proteinExistence type="inferred from homology"/>
<protein>
    <submittedName>
        <fullName evidence="8">DEAD/DEAH box helicase</fullName>
    </submittedName>
</protein>
<name>A0A833JAU9_9BACT</name>
<evidence type="ECO:0000313" key="8">
    <source>
        <dbReference type="EMBL" id="KAB8027713.1"/>
    </source>
</evidence>
<dbReference type="CDD" id="cd18787">
    <property type="entry name" value="SF2_C_DEAD"/>
    <property type="match status" value="1"/>
</dbReference>
<keyword evidence="3 8" id="KW-0347">Helicase</keyword>
<dbReference type="GO" id="GO:0003724">
    <property type="term" value="F:RNA helicase activity"/>
    <property type="evidence" value="ECO:0007669"/>
    <property type="project" value="TreeGrafter"/>
</dbReference>
<dbReference type="InterPro" id="IPR044742">
    <property type="entry name" value="DEAD/DEAH_RhlB"/>
</dbReference>
<evidence type="ECO:0000259" key="6">
    <source>
        <dbReference type="PROSITE" id="PS51192"/>
    </source>
</evidence>
<evidence type="ECO:0000313" key="9">
    <source>
        <dbReference type="Proteomes" id="UP000442694"/>
    </source>
</evidence>
<evidence type="ECO:0000256" key="1">
    <source>
        <dbReference type="ARBA" id="ARBA00022741"/>
    </source>
</evidence>
<dbReference type="InterPro" id="IPR050079">
    <property type="entry name" value="DEAD_box_RNA_helicase"/>
</dbReference>
<accession>A0A833JAU9</accession>
<dbReference type="InterPro" id="IPR014001">
    <property type="entry name" value="Helicase_ATP-bd"/>
</dbReference>
<feature type="domain" description="Helicase C-terminal" evidence="7">
    <location>
        <begin position="253"/>
        <end position="405"/>
    </location>
</feature>
<dbReference type="EMBL" id="WFLN01000011">
    <property type="protein sequence ID" value="KAB8027713.1"/>
    <property type="molecule type" value="Genomic_DNA"/>
</dbReference>
<dbReference type="Pfam" id="PF00270">
    <property type="entry name" value="DEAD"/>
    <property type="match status" value="1"/>
</dbReference>
<evidence type="ECO:0000256" key="3">
    <source>
        <dbReference type="ARBA" id="ARBA00022806"/>
    </source>
</evidence>
<dbReference type="PANTHER" id="PTHR47959">
    <property type="entry name" value="ATP-DEPENDENT RNA HELICASE RHLE-RELATED"/>
    <property type="match status" value="1"/>
</dbReference>
<keyword evidence="2" id="KW-0378">Hydrolase</keyword>
<dbReference type="Gene3D" id="3.40.50.300">
    <property type="entry name" value="P-loop containing nucleotide triphosphate hydrolases"/>
    <property type="match status" value="2"/>
</dbReference>
<dbReference type="CDD" id="cd00268">
    <property type="entry name" value="DEADc"/>
    <property type="match status" value="1"/>
</dbReference>
<dbReference type="Gene3D" id="3.30.70.330">
    <property type="match status" value="1"/>
</dbReference>
<dbReference type="CDD" id="cd12252">
    <property type="entry name" value="RRM_DbpA"/>
    <property type="match status" value="1"/>
</dbReference>
<dbReference type="InterPro" id="IPR005580">
    <property type="entry name" value="DbpA/CsdA_RNA-bd_dom"/>
</dbReference>
<keyword evidence="9" id="KW-1185">Reference proteome</keyword>
<sequence>MCAINFNKVHSNMNSNNSFFANYLEHLSITNLTDIQSVCMQPMFEGKSVFGLAPTGSGKTLAFVLPLLLKVESQLRDQQILILVPTRELGNQIASVANKVAQAIFKIDGKNILVRTIFGGTPISSQIEEVSKNPHVLIATPGRILDLLERNALDLLKLKSLILDEADIMVGMGFSDQVEAICDFLPENLQVGLFSATKNEKVTHLEKLLLGGNDYLNADVENIQNNSGVQKFHDSEIKHQYINVGNKESKYQSLVKFLKKCESSTHIGKGIIFCHTRETSHQLAESLKNEGFAADALSGELGQVHRNSIMRNFKNGTLKYLVATNIAGRGIDVAKLSLVIHYDIPYTQDEYIHRSGRTGRAGNNGLALALCEAKVESYYLNLMKELSIQAKPFDKDFFVNQNSAEERPEGKNQHQTKIKFSKVYINKGKQDKMRPGDILGAFIKELSLEKEDLGNIFIFDNFTHVELNSDKLELALKKKFRIKNLQVKMTEAK</sequence>
<dbReference type="Proteomes" id="UP000442694">
    <property type="component" value="Unassembled WGS sequence"/>
</dbReference>
<keyword evidence="4" id="KW-0067">ATP-binding</keyword>
<dbReference type="PANTHER" id="PTHR47959:SF1">
    <property type="entry name" value="ATP-DEPENDENT RNA HELICASE DBPA"/>
    <property type="match status" value="1"/>
</dbReference>
<dbReference type="GO" id="GO:0016787">
    <property type="term" value="F:hydrolase activity"/>
    <property type="evidence" value="ECO:0007669"/>
    <property type="project" value="UniProtKB-KW"/>
</dbReference>
<feature type="domain" description="Helicase ATP-binding" evidence="6">
    <location>
        <begin position="40"/>
        <end position="216"/>
    </location>
</feature>
<organism evidence="8 9">
    <name type="scientific">Fluviispira multicolorata</name>
    <dbReference type="NCBI Taxonomy" id="2654512"/>
    <lineage>
        <taxon>Bacteria</taxon>
        <taxon>Pseudomonadati</taxon>
        <taxon>Bdellovibrionota</taxon>
        <taxon>Oligoflexia</taxon>
        <taxon>Silvanigrellales</taxon>
        <taxon>Silvanigrellaceae</taxon>
        <taxon>Fluviispira</taxon>
    </lineage>
</organism>
<dbReference type="AlphaFoldDB" id="A0A833JAU9"/>
<dbReference type="Pfam" id="PF00271">
    <property type="entry name" value="Helicase_C"/>
    <property type="match status" value="1"/>
</dbReference>
<dbReference type="InterPro" id="IPR012677">
    <property type="entry name" value="Nucleotide-bd_a/b_plait_sf"/>
</dbReference>
<dbReference type="PROSITE" id="PS51194">
    <property type="entry name" value="HELICASE_CTER"/>
    <property type="match status" value="1"/>
</dbReference>
<dbReference type="SUPFAM" id="SSF52540">
    <property type="entry name" value="P-loop containing nucleoside triphosphate hydrolases"/>
    <property type="match status" value="1"/>
</dbReference>
<dbReference type="Pfam" id="PF03880">
    <property type="entry name" value="DbpA"/>
    <property type="match status" value="1"/>
</dbReference>
<reference evidence="8 9" key="1">
    <citation type="submission" date="2019-10" db="EMBL/GenBank/DDBJ databases">
        <title>New genus of Silvanigrellaceae.</title>
        <authorList>
            <person name="Pitt A."/>
            <person name="Hahn M.W."/>
        </authorList>
    </citation>
    <scope>NUCLEOTIDE SEQUENCE [LARGE SCALE GENOMIC DNA]</scope>
    <source>
        <strain evidence="8 9">33A1-SZDP</strain>
    </source>
</reference>
<evidence type="ECO:0000259" key="7">
    <source>
        <dbReference type="PROSITE" id="PS51194"/>
    </source>
</evidence>
<dbReference type="RefSeq" id="WP_152213975.1">
    <property type="nucleotide sequence ID" value="NZ_WFLN01000011.1"/>
</dbReference>
<dbReference type="InterPro" id="IPR027417">
    <property type="entry name" value="P-loop_NTPase"/>
</dbReference>
<dbReference type="GO" id="GO:0005829">
    <property type="term" value="C:cytosol"/>
    <property type="evidence" value="ECO:0007669"/>
    <property type="project" value="TreeGrafter"/>
</dbReference>
<evidence type="ECO:0000256" key="4">
    <source>
        <dbReference type="ARBA" id="ARBA00022840"/>
    </source>
</evidence>
<dbReference type="SMART" id="SM00487">
    <property type="entry name" value="DEXDc"/>
    <property type="match status" value="1"/>
</dbReference>
<dbReference type="PROSITE" id="PS51192">
    <property type="entry name" value="HELICASE_ATP_BIND_1"/>
    <property type="match status" value="1"/>
</dbReference>
<dbReference type="GO" id="GO:0005524">
    <property type="term" value="F:ATP binding"/>
    <property type="evidence" value="ECO:0007669"/>
    <property type="project" value="UniProtKB-KW"/>
</dbReference>
<dbReference type="SMART" id="SM00490">
    <property type="entry name" value="HELICc"/>
    <property type="match status" value="1"/>
</dbReference>
<comment type="caution">
    <text evidence="8">The sequence shown here is derived from an EMBL/GenBank/DDBJ whole genome shotgun (WGS) entry which is preliminary data.</text>
</comment>
<evidence type="ECO:0000256" key="2">
    <source>
        <dbReference type="ARBA" id="ARBA00022801"/>
    </source>
</evidence>
<gene>
    <name evidence="8" type="ORF">GCL57_13965</name>
</gene>
<evidence type="ECO:0000256" key="5">
    <source>
        <dbReference type="ARBA" id="ARBA00038437"/>
    </source>
</evidence>